<keyword evidence="9" id="KW-1185">Reference proteome</keyword>
<feature type="transmembrane region" description="Helical" evidence="7">
    <location>
        <begin position="391"/>
        <end position="410"/>
    </location>
</feature>
<evidence type="ECO:0000256" key="7">
    <source>
        <dbReference type="SAM" id="Phobius"/>
    </source>
</evidence>
<dbReference type="PATRIC" id="fig|742818.3.peg.797"/>
<feature type="transmembrane region" description="Helical" evidence="7">
    <location>
        <begin position="114"/>
        <end position="133"/>
    </location>
</feature>
<dbReference type="InterPro" id="IPR050833">
    <property type="entry name" value="Poly_Biosynth_Transport"/>
</dbReference>
<accession>K0Z9K6</accession>
<dbReference type="RefSeq" id="WP_009138972.1">
    <property type="nucleotide sequence ID" value="NZ_JH815198.1"/>
</dbReference>
<feature type="region of interest" description="Disordered" evidence="6">
    <location>
        <begin position="595"/>
        <end position="663"/>
    </location>
</feature>
<comment type="caution">
    <text evidence="8">The sequence shown here is derived from an EMBL/GenBank/DDBJ whole genome shotgun (WGS) entry which is preliminary data.</text>
</comment>
<feature type="compositionally biased region" description="Basic residues" evidence="6">
    <location>
        <begin position="651"/>
        <end position="663"/>
    </location>
</feature>
<feature type="transmembrane region" description="Helical" evidence="7">
    <location>
        <begin position="172"/>
        <end position="194"/>
    </location>
</feature>
<reference evidence="8 9" key="1">
    <citation type="submission" date="2012-08" db="EMBL/GenBank/DDBJ databases">
        <title>The Genome Sequence of Slackia piriformis YIT 12062.</title>
        <authorList>
            <consortium name="The Broad Institute Genome Sequencing Platform"/>
            <person name="Earl A."/>
            <person name="Ward D."/>
            <person name="Feldgarden M."/>
            <person name="Gevers D."/>
            <person name="Morotomi M."/>
            <person name="Walker B."/>
            <person name="Young S.K."/>
            <person name="Zeng Q."/>
            <person name="Gargeya S."/>
            <person name="Fitzgerald M."/>
            <person name="Haas B."/>
            <person name="Abouelleil A."/>
            <person name="Alvarado L."/>
            <person name="Arachchi H.M."/>
            <person name="Berlin A.M."/>
            <person name="Chapman S.B."/>
            <person name="Goldberg J."/>
            <person name="Griggs A."/>
            <person name="Gujja S."/>
            <person name="Hansen M."/>
            <person name="Howarth C."/>
            <person name="Imamovic A."/>
            <person name="Larimer J."/>
            <person name="McCowen C."/>
            <person name="Montmayeur A."/>
            <person name="Murphy C."/>
            <person name="Neiman D."/>
            <person name="Pearson M."/>
            <person name="Priest M."/>
            <person name="Roberts A."/>
            <person name="Saif S."/>
            <person name="Shea T."/>
            <person name="Sisk P."/>
            <person name="Sykes S."/>
            <person name="Wortman J."/>
            <person name="Nusbaum C."/>
            <person name="Birren B."/>
        </authorList>
    </citation>
    <scope>NUCLEOTIDE SEQUENCE [LARGE SCALE GENOMIC DNA]</scope>
    <source>
        <strain evidence="8 9">YIT 12062</strain>
    </source>
</reference>
<dbReference type="AlphaFoldDB" id="K0Z9K6"/>
<evidence type="ECO:0000313" key="9">
    <source>
        <dbReference type="Proteomes" id="UP000006069"/>
    </source>
</evidence>
<name>K0Z9K6_9ACTN</name>
<feature type="transmembrane region" description="Helical" evidence="7">
    <location>
        <begin position="44"/>
        <end position="68"/>
    </location>
</feature>
<keyword evidence="2" id="KW-1003">Cell membrane</keyword>
<dbReference type="HOGENOM" id="CLU_413808_0_0_11"/>
<feature type="region of interest" description="Disordered" evidence="6">
    <location>
        <begin position="548"/>
        <end position="570"/>
    </location>
</feature>
<keyword evidence="4 7" id="KW-1133">Transmembrane helix</keyword>
<gene>
    <name evidence="8" type="ORF">HMPREF9451_00749</name>
</gene>
<comment type="subcellular location">
    <subcellularLocation>
        <location evidence="1">Cell membrane</location>
        <topology evidence="1">Multi-pass membrane protein</topology>
    </subcellularLocation>
</comment>
<feature type="transmembrane region" description="Helical" evidence="7">
    <location>
        <begin position="274"/>
        <end position="294"/>
    </location>
</feature>
<keyword evidence="5 7" id="KW-0472">Membrane</keyword>
<dbReference type="EMBL" id="ADMD01000006">
    <property type="protein sequence ID" value="EJZ84040.1"/>
    <property type="molecule type" value="Genomic_DNA"/>
</dbReference>
<evidence type="ECO:0000256" key="3">
    <source>
        <dbReference type="ARBA" id="ARBA00022692"/>
    </source>
</evidence>
<protein>
    <recommendedName>
        <fullName evidence="10">Polysaccharide biosynthesis protein C-terminal domain-containing protein</fullName>
    </recommendedName>
</protein>
<evidence type="ECO:0000256" key="6">
    <source>
        <dbReference type="SAM" id="MobiDB-lite"/>
    </source>
</evidence>
<feature type="transmembrane region" description="Helical" evidence="7">
    <location>
        <begin position="416"/>
        <end position="435"/>
    </location>
</feature>
<dbReference type="eggNOG" id="COG2244">
    <property type="taxonomic scope" value="Bacteria"/>
</dbReference>
<sequence length="663" mass="74005">MAHKQNYLVRITNEWCNRLLGAVSERSLGDQEEQYASHRTRRDFVCTSIGVGMWGMVFPLLTIVVTQLVGAEQAGMFSMAFITGLVLMFMGNYGVRTFQVSDLSERYAFSDYQVNRVITCIVMMVVGVAYCFMRGYDGRMFTICMGVYLYKMVDALADVYEGRLQQADKMYLAGLSQALRSVAVVVVFSLLLLVTRNLAVASIAMAVAAVASLLVLTLPLAFFETPKSRRWSPKGVVELLKQCFPLFVALFLFNLIENMPKFVMEGMLAYENQLYFNALYFPAQGILLTVSMIYKPLLVRLAEVWADPKRRKRFDLAIFAIVGVTVALTALVMGFMGWIGIPIMSFLYGIDFEPFRGLSFVMIAAGGVTAVIDFLYQAITVLRRQKDVTKLYLLTFAFSIFVPLLLIGFTGLSGAVLSYLIVMCILLSLLVMEYVSIRMNFFKRGESQPSATTSAAYAADETRAMRSVVSGASFDKHAGGVEPDGFDVVPDAIADEPFATQNIPSEDDATLVLGENAAHYSERPSAPTVALRSDAQFTHRLGDAAAPSATTRMKTAMPRAGSSSARLSDTRHAAARSMTRMERAHWEEIDRKRAEEDAREMQRMQRDRERKAAQREELVRQAKERKRIEEERNALRGETVDLGGAHARAASGKKTRLGSWFRR</sequence>
<dbReference type="PANTHER" id="PTHR30250">
    <property type="entry name" value="PST FAMILY PREDICTED COLANIC ACID TRANSPORTER"/>
    <property type="match status" value="1"/>
</dbReference>
<feature type="compositionally biased region" description="Basic and acidic residues" evidence="6">
    <location>
        <begin position="595"/>
        <end position="639"/>
    </location>
</feature>
<dbReference type="OrthoDB" id="3246647at2"/>
<evidence type="ECO:0000256" key="2">
    <source>
        <dbReference type="ARBA" id="ARBA00022475"/>
    </source>
</evidence>
<dbReference type="InParanoid" id="K0Z9K6"/>
<feature type="transmembrane region" description="Helical" evidence="7">
    <location>
        <begin position="359"/>
        <end position="379"/>
    </location>
</feature>
<proteinExistence type="predicted"/>
<organism evidence="8 9">
    <name type="scientific">Slackia piriformis YIT 12062</name>
    <dbReference type="NCBI Taxonomy" id="742818"/>
    <lineage>
        <taxon>Bacteria</taxon>
        <taxon>Bacillati</taxon>
        <taxon>Actinomycetota</taxon>
        <taxon>Coriobacteriia</taxon>
        <taxon>Eggerthellales</taxon>
        <taxon>Eggerthellaceae</taxon>
        <taxon>Slackia</taxon>
    </lineage>
</organism>
<evidence type="ECO:0000313" key="8">
    <source>
        <dbReference type="EMBL" id="EJZ84040.1"/>
    </source>
</evidence>
<feature type="transmembrane region" description="Helical" evidence="7">
    <location>
        <begin position="200"/>
        <end position="223"/>
    </location>
</feature>
<feature type="transmembrane region" description="Helical" evidence="7">
    <location>
        <begin position="314"/>
        <end position="339"/>
    </location>
</feature>
<keyword evidence="3 7" id="KW-0812">Transmembrane</keyword>
<dbReference type="Proteomes" id="UP000006069">
    <property type="component" value="Unassembled WGS sequence"/>
</dbReference>
<feature type="transmembrane region" description="Helical" evidence="7">
    <location>
        <begin position="74"/>
        <end position="93"/>
    </location>
</feature>
<dbReference type="PANTHER" id="PTHR30250:SF11">
    <property type="entry name" value="O-ANTIGEN TRANSPORTER-RELATED"/>
    <property type="match status" value="1"/>
</dbReference>
<evidence type="ECO:0000256" key="1">
    <source>
        <dbReference type="ARBA" id="ARBA00004651"/>
    </source>
</evidence>
<dbReference type="GO" id="GO:0005886">
    <property type="term" value="C:plasma membrane"/>
    <property type="evidence" value="ECO:0007669"/>
    <property type="project" value="UniProtKB-SubCell"/>
</dbReference>
<evidence type="ECO:0000256" key="4">
    <source>
        <dbReference type="ARBA" id="ARBA00022989"/>
    </source>
</evidence>
<evidence type="ECO:0000256" key="5">
    <source>
        <dbReference type="ARBA" id="ARBA00023136"/>
    </source>
</evidence>
<evidence type="ECO:0008006" key="10">
    <source>
        <dbReference type="Google" id="ProtNLM"/>
    </source>
</evidence>